<proteinExistence type="predicted"/>
<dbReference type="Proteomes" id="UP000005561">
    <property type="component" value="Unassembled WGS sequence"/>
</dbReference>
<evidence type="ECO:0000313" key="1">
    <source>
        <dbReference type="EMBL" id="EET59275.1"/>
    </source>
</evidence>
<dbReference type="AlphaFoldDB" id="C6LJG1"/>
<organism evidence="1 2">
    <name type="scientific">Marvinbryantia formatexigens DSM 14469</name>
    <dbReference type="NCBI Taxonomy" id="478749"/>
    <lineage>
        <taxon>Bacteria</taxon>
        <taxon>Bacillati</taxon>
        <taxon>Bacillota</taxon>
        <taxon>Clostridia</taxon>
        <taxon>Lachnospirales</taxon>
        <taxon>Lachnospiraceae</taxon>
        <taxon>Marvinbryantia</taxon>
    </lineage>
</organism>
<comment type="caution">
    <text evidence="1">The sequence shown here is derived from an EMBL/GenBank/DDBJ whole genome shotgun (WGS) entry which is preliminary data.</text>
</comment>
<dbReference type="EMBL" id="ACCL02000020">
    <property type="protein sequence ID" value="EET59275.1"/>
    <property type="molecule type" value="Genomic_DNA"/>
</dbReference>
<keyword evidence="2" id="KW-1185">Reference proteome</keyword>
<name>C6LJG1_9FIRM</name>
<accession>C6LJG1</accession>
<gene>
    <name evidence="1" type="ORF">BRYFOR_08797</name>
</gene>
<sequence>MPPAIKVYDMAGAYIEHSMVISNFVIRIGNQIRDGLCRVFGDNVQYKWYVGDEEKTVIPDASINCGFKNRRG</sequence>
<reference evidence="1" key="1">
    <citation type="submission" date="2009-07" db="EMBL/GenBank/DDBJ databases">
        <authorList>
            <person name="Weinstock G."/>
            <person name="Sodergren E."/>
            <person name="Clifton S."/>
            <person name="Fulton L."/>
            <person name="Fulton B."/>
            <person name="Courtney L."/>
            <person name="Fronick C."/>
            <person name="Harrison M."/>
            <person name="Strong C."/>
            <person name="Farmer C."/>
            <person name="Delahaunty K."/>
            <person name="Markovic C."/>
            <person name="Hall O."/>
            <person name="Minx P."/>
            <person name="Tomlinson C."/>
            <person name="Mitreva M."/>
            <person name="Nelson J."/>
            <person name="Hou S."/>
            <person name="Wollam A."/>
            <person name="Pepin K.H."/>
            <person name="Johnson M."/>
            <person name="Bhonagiri V."/>
            <person name="Nash W.E."/>
            <person name="Warren W."/>
            <person name="Chinwalla A."/>
            <person name="Mardis E.R."/>
            <person name="Wilson R.K."/>
        </authorList>
    </citation>
    <scope>NUCLEOTIDE SEQUENCE [LARGE SCALE GENOMIC DNA]</scope>
    <source>
        <strain evidence="1">DSM 14469</strain>
    </source>
</reference>
<evidence type="ECO:0000313" key="2">
    <source>
        <dbReference type="Proteomes" id="UP000005561"/>
    </source>
</evidence>
<dbReference type="RefSeq" id="WP_006863560.1">
    <property type="nucleotide sequence ID" value="NZ_ACCL02000020.1"/>
</dbReference>
<protein>
    <submittedName>
        <fullName evidence="1">Uncharacterized protein</fullName>
    </submittedName>
</protein>